<dbReference type="KEGG" id="sna:Snas_2083"/>
<comment type="similarity">
    <text evidence="1">Belongs to the YciI family.</text>
</comment>
<organism evidence="3 4">
    <name type="scientific">Stackebrandtia nassauensis (strain DSM 44728 / CIP 108903 / NRRL B-16338 / NBRC 102104 / LLR-40K-21)</name>
    <dbReference type="NCBI Taxonomy" id="446470"/>
    <lineage>
        <taxon>Bacteria</taxon>
        <taxon>Bacillati</taxon>
        <taxon>Actinomycetota</taxon>
        <taxon>Actinomycetes</taxon>
        <taxon>Glycomycetales</taxon>
        <taxon>Glycomycetaceae</taxon>
        <taxon>Stackebrandtia</taxon>
    </lineage>
</organism>
<dbReference type="Gene3D" id="3.30.70.1060">
    <property type="entry name" value="Dimeric alpha+beta barrel"/>
    <property type="match status" value="1"/>
</dbReference>
<name>D3Q0P1_STANL</name>
<dbReference type="InterPro" id="IPR005545">
    <property type="entry name" value="YCII"/>
</dbReference>
<protein>
    <submittedName>
        <fullName evidence="3">YCII-related protein</fullName>
    </submittedName>
</protein>
<dbReference type="Pfam" id="PF03795">
    <property type="entry name" value="YCII"/>
    <property type="match status" value="1"/>
</dbReference>
<feature type="domain" description="YCII-related" evidence="2">
    <location>
        <begin position="1"/>
        <end position="82"/>
    </location>
</feature>
<proteinExistence type="inferred from homology"/>
<dbReference type="STRING" id="446470.Snas_2083"/>
<dbReference type="InterPro" id="IPR011008">
    <property type="entry name" value="Dimeric_a/b-barrel"/>
</dbReference>
<gene>
    <name evidence="3" type="ordered locus">Snas_2083</name>
</gene>
<dbReference type="PANTHER" id="PTHR33606:SF3">
    <property type="entry name" value="PROTEIN YCII"/>
    <property type="match status" value="1"/>
</dbReference>
<dbReference type="eggNOG" id="COG2350">
    <property type="taxonomic scope" value="Bacteria"/>
</dbReference>
<dbReference type="EMBL" id="CP001778">
    <property type="protein sequence ID" value="ADD41777.1"/>
    <property type="molecule type" value="Genomic_DNA"/>
</dbReference>
<accession>D3Q0P1</accession>
<dbReference type="SUPFAM" id="SSF54909">
    <property type="entry name" value="Dimeric alpha+beta barrel"/>
    <property type="match status" value="1"/>
</dbReference>
<dbReference type="InterPro" id="IPR051807">
    <property type="entry name" value="Sec-metab_biosynth-assoc"/>
</dbReference>
<dbReference type="Proteomes" id="UP000000844">
    <property type="component" value="Chromosome"/>
</dbReference>
<reference evidence="3 4" key="1">
    <citation type="journal article" date="2009" name="Stand. Genomic Sci.">
        <title>Complete genome sequence of Stackebrandtia nassauensis type strain (LLR-40K-21).</title>
        <authorList>
            <person name="Munk C."/>
            <person name="Lapidus A."/>
            <person name="Copeland A."/>
            <person name="Jando M."/>
            <person name="Mayilraj S."/>
            <person name="Glavina Del Rio T."/>
            <person name="Nolan M."/>
            <person name="Chen F."/>
            <person name="Lucas S."/>
            <person name="Tice H."/>
            <person name="Cheng J.F."/>
            <person name="Han C."/>
            <person name="Detter J.C."/>
            <person name="Bruce D."/>
            <person name="Goodwin L."/>
            <person name="Chain P."/>
            <person name="Pitluck S."/>
            <person name="Goker M."/>
            <person name="Ovchinikova G."/>
            <person name="Pati A."/>
            <person name="Ivanova N."/>
            <person name="Mavromatis K."/>
            <person name="Chen A."/>
            <person name="Palaniappan K."/>
            <person name="Land M."/>
            <person name="Hauser L."/>
            <person name="Chang Y.J."/>
            <person name="Jeffries C.D."/>
            <person name="Bristow J."/>
            <person name="Eisen J.A."/>
            <person name="Markowitz V."/>
            <person name="Hugenholtz P."/>
            <person name="Kyrpides N.C."/>
            <person name="Klenk H.P."/>
        </authorList>
    </citation>
    <scope>NUCLEOTIDE SEQUENCE [LARGE SCALE GENOMIC DNA]</scope>
    <source>
        <strain evidence="4">DSM 44728 / CIP 108903 / NRRL B-16338 / NBRC 102104 / LLR-40K-21</strain>
    </source>
</reference>
<dbReference type="AlphaFoldDB" id="D3Q0P1"/>
<sequence length="188" mass="20719">MPFYVHAKDKPGVGAELDKLVEEHWSYMDRFDERLILRGPTLSDDGEEHTGSVHIVDLDDRAAADRFGDEEPFWQAGLYEDITTERAAVLLDREPSAASRSGEAPNALLVGRWEPKPHNAPTLGADTDARLDFVALLVDDDQSHTIGFVAVVTAMPDEAEAIARPLADRFAGEAVPLAVTRWCRGGRR</sequence>
<keyword evidence="4" id="KW-1185">Reference proteome</keyword>
<dbReference type="OrthoDB" id="460439at2"/>
<dbReference type="PANTHER" id="PTHR33606">
    <property type="entry name" value="PROTEIN YCII"/>
    <property type="match status" value="1"/>
</dbReference>
<evidence type="ECO:0000256" key="1">
    <source>
        <dbReference type="ARBA" id="ARBA00007689"/>
    </source>
</evidence>
<dbReference type="RefSeq" id="WP_013017348.1">
    <property type="nucleotide sequence ID" value="NC_013947.1"/>
</dbReference>
<dbReference type="HOGENOM" id="CLU_1494754_0_0_11"/>
<evidence type="ECO:0000313" key="3">
    <source>
        <dbReference type="EMBL" id="ADD41777.1"/>
    </source>
</evidence>
<evidence type="ECO:0000259" key="2">
    <source>
        <dbReference type="Pfam" id="PF03795"/>
    </source>
</evidence>
<evidence type="ECO:0000313" key="4">
    <source>
        <dbReference type="Proteomes" id="UP000000844"/>
    </source>
</evidence>